<dbReference type="InterPro" id="IPR016163">
    <property type="entry name" value="Ald_DH_C"/>
</dbReference>
<proteinExistence type="predicted"/>
<dbReference type="InterPro" id="IPR016161">
    <property type="entry name" value="Ald_DH/histidinol_DH"/>
</dbReference>
<dbReference type="Proteomes" id="UP000317369">
    <property type="component" value="Chromosome"/>
</dbReference>
<keyword evidence="2" id="KW-0520">NAD</keyword>
<evidence type="ECO:0000313" key="4">
    <source>
        <dbReference type="EMBL" id="QDU33906.1"/>
    </source>
</evidence>
<evidence type="ECO:0000313" key="5">
    <source>
        <dbReference type="Proteomes" id="UP000317369"/>
    </source>
</evidence>
<dbReference type="Gene3D" id="3.40.309.10">
    <property type="entry name" value="Aldehyde Dehydrogenase, Chain A, domain 2"/>
    <property type="match status" value="1"/>
</dbReference>
<protein>
    <submittedName>
        <fullName evidence="4">Succinate-semialdehyde dehydrogenase (Acetylating)</fullName>
        <ecNumber evidence="4">1.2.1.76</ecNumber>
    </submittedName>
</protein>
<dbReference type="SUPFAM" id="SSF53720">
    <property type="entry name" value="ALDH-like"/>
    <property type="match status" value="1"/>
</dbReference>
<organism evidence="4 5">
    <name type="scientific">Poriferisphaera corsica</name>
    <dbReference type="NCBI Taxonomy" id="2528020"/>
    <lineage>
        <taxon>Bacteria</taxon>
        <taxon>Pseudomonadati</taxon>
        <taxon>Planctomycetota</taxon>
        <taxon>Phycisphaerae</taxon>
        <taxon>Phycisphaerales</taxon>
        <taxon>Phycisphaeraceae</taxon>
        <taxon>Poriferisphaera</taxon>
    </lineage>
</organism>
<evidence type="ECO:0000259" key="3">
    <source>
        <dbReference type="Pfam" id="PF00171"/>
    </source>
</evidence>
<keyword evidence="1 4" id="KW-0560">Oxidoreductase</keyword>
<gene>
    <name evidence="4" type="primary">sucD_2</name>
    <name evidence="4" type="ORF">KS4_19660</name>
</gene>
<dbReference type="Gene3D" id="3.40.605.10">
    <property type="entry name" value="Aldehyde Dehydrogenase, Chain A, domain 1"/>
    <property type="match status" value="1"/>
</dbReference>
<dbReference type="GO" id="GO:0008774">
    <property type="term" value="F:acetaldehyde dehydrogenase (acetylating) activity"/>
    <property type="evidence" value="ECO:0007669"/>
    <property type="project" value="InterPro"/>
</dbReference>
<accession>A0A517YUK5</accession>
<evidence type="ECO:0000256" key="1">
    <source>
        <dbReference type="ARBA" id="ARBA00023002"/>
    </source>
</evidence>
<dbReference type="KEGG" id="pcor:KS4_19660"/>
<dbReference type="InterPro" id="IPR015590">
    <property type="entry name" value="Aldehyde_DH_dom"/>
</dbReference>
<dbReference type="RefSeq" id="WP_145077330.1">
    <property type="nucleotide sequence ID" value="NZ_CP036425.1"/>
</dbReference>
<dbReference type="OrthoDB" id="9804734at2"/>
<dbReference type="EC" id="1.2.1.76" evidence="4"/>
<sequence>MATLDAQLIQTVVSEVMNRLNGTTQSNQSLQTEDASLGHFTTVDEAVDVAARSQQQLVKAGLVIRGDICDLIKKLANKNAENWGRFELEETKVGRLVHKIDKLKLVSDVPATEFLKTIAHSGDEGIGLDEAAPWGIIGVITPVTHSIPTMLANAINMIAAGNSMIVNAHPSGAKSAAIAAAAINKAVYDEYQIEPLVCVINPPTLRTAEEVFQHPRIPMLVATGGPAVARAAMKQPKRAIVAGPGNPPVVIDETADLNNAAKSIIAGAAFDNNLLCIGEKEVFVVDSVFDPMMKAMEKNGALRLNNKEIDTLTKVAFNWVKDHHAVTKECVGKDPQILGKLAGFNVPPSVELLFGETLEDSPFVCEEQMMPFVPFVRVRDFEQALQLAVKHEHGFGHTAIIHSNNLQRITRMGRVMNTTIFVANGPCTAGLGVGGEGYPSYSIATPTGEGITNPLTFTRFRRFSVSNALRIV</sequence>
<evidence type="ECO:0000256" key="2">
    <source>
        <dbReference type="ARBA" id="ARBA00023027"/>
    </source>
</evidence>
<dbReference type="InterPro" id="IPR016162">
    <property type="entry name" value="Ald_DH_N"/>
</dbReference>
<dbReference type="Pfam" id="PF00171">
    <property type="entry name" value="Aldedh"/>
    <property type="match status" value="1"/>
</dbReference>
<name>A0A517YUK5_9BACT</name>
<dbReference type="InterPro" id="IPR012408">
    <property type="entry name" value="Acetald_propionald_DH-rel"/>
</dbReference>
<reference evidence="4 5" key="1">
    <citation type="submission" date="2019-02" db="EMBL/GenBank/DDBJ databases">
        <title>Deep-cultivation of Planctomycetes and their phenomic and genomic characterization uncovers novel biology.</title>
        <authorList>
            <person name="Wiegand S."/>
            <person name="Jogler M."/>
            <person name="Boedeker C."/>
            <person name="Pinto D."/>
            <person name="Vollmers J."/>
            <person name="Rivas-Marin E."/>
            <person name="Kohn T."/>
            <person name="Peeters S.H."/>
            <person name="Heuer A."/>
            <person name="Rast P."/>
            <person name="Oberbeckmann S."/>
            <person name="Bunk B."/>
            <person name="Jeske O."/>
            <person name="Meyerdierks A."/>
            <person name="Storesund J.E."/>
            <person name="Kallscheuer N."/>
            <person name="Luecker S."/>
            <person name="Lage O.M."/>
            <person name="Pohl T."/>
            <person name="Merkel B.J."/>
            <person name="Hornburger P."/>
            <person name="Mueller R.-W."/>
            <person name="Bruemmer F."/>
            <person name="Labrenz M."/>
            <person name="Spormann A.M."/>
            <person name="Op den Camp H."/>
            <person name="Overmann J."/>
            <person name="Amann R."/>
            <person name="Jetten M.S.M."/>
            <person name="Mascher T."/>
            <person name="Medema M.H."/>
            <person name="Devos D.P."/>
            <person name="Kaster A.-K."/>
            <person name="Ovreas L."/>
            <person name="Rohde M."/>
            <person name="Galperin M.Y."/>
            <person name="Jogler C."/>
        </authorList>
    </citation>
    <scope>NUCLEOTIDE SEQUENCE [LARGE SCALE GENOMIC DNA]</scope>
    <source>
        <strain evidence="4 5">KS4</strain>
    </source>
</reference>
<keyword evidence="5" id="KW-1185">Reference proteome</keyword>
<dbReference type="PANTHER" id="PTHR11699">
    <property type="entry name" value="ALDEHYDE DEHYDROGENASE-RELATED"/>
    <property type="match status" value="1"/>
</dbReference>
<dbReference type="EMBL" id="CP036425">
    <property type="protein sequence ID" value="QDU33906.1"/>
    <property type="molecule type" value="Genomic_DNA"/>
</dbReference>
<dbReference type="NCBIfam" id="NF011927">
    <property type="entry name" value="PRK15398.1"/>
    <property type="match status" value="1"/>
</dbReference>
<dbReference type="AlphaFoldDB" id="A0A517YUK5"/>
<feature type="domain" description="Aldehyde dehydrogenase" evidence="3">
    <location>
        <begin position="41"/>
        <end position="429"/>
    </location>
</feature>
<dbReference type="PIRSF" id="PIRSF036410">
    <property type="entry name" value="EutE_PduP"/>
    <property type="match status" value="1"/>
</dbReference>